<dbReference type="SUPFAM" id="SSF55874">
    <property type="entry name" value="ATPase domain of HSP90 chaperone/DNA topoisomerase II/histidine kinase"/>
    <property type="match status" value="1"/>
</dbReference>
<dbReference type="InterPro" id="IPR045261">
    <property type="entry name" value="MORC_ATPase"/>
</dbReference>
<name>A0AAE0BZG7_9CHLO</name>
<sequence>MCLPIRVTPGDVVWARAKSCAWGAGAVMERDLASNFGLDVANGAGCVLVSFFGTSGLGAWIPQRPDTLQHFANSYLERSRFSGPRSKVQVWAQEVAMAAAALLDRPRINAKAIALLEQKAGSAACRSRIFPIGTLVRKQFGELWYCGYVDNYNSKTTWYHVTYEDGDGEHLAAEDVCALLFTVGAPTKPPASGYRANLELETRGPDVMREEWGQSACSSGRTIDSSELEGVRVSLDLNDTAHSGEESPCSTSPRRHAKGIDADVGGGDRDFCQEGDLLHRPGSSTPCTKVHPSILAADAAVHSWAWAAVAELLDNAQEAGAPHCNVALTTTSLEREAAAVDGALDQEDSTDSQMFPVMQITDDGPGIRANILFSCLSYRQCSEAGEVDTEDVTKRPNGGLRRGAMRLGRDCMVMTRTVSSTSIAFLSRSFLSEIQAEDVLVPALHWSAHGSPQFHRTSIRARHLVPLPLLSPGSGASSNGCGCVHRSLHRTRLHRWP</sequence>
<comment type="caution">
    <text evidence="3">The sequence shown here is derived from an EMBL/GenBank/DDBJ whole genome shotgun (WGS) entry which is preliminary data.</text>
</comment>
<dbReference type="EMBL" id="LGRX02031700">
    <property type="protein sequence ID" value="KAK3244572.1"/>
    <property type="molecule type" value="Genomic_DNA"/>
</dbReference>
<dbReference type="GO" id="GO:0016887">
    <property type="term" value="F:ATP hydrolysis activity"/>
    <property type="evidence" value="ECO:0007669"/>
    <property type="project" value="InterPro"/>
</dbReference>
<dbReference type="InterPro" id="IPR047365">
    <property type="entry name" value="Tudor_AtPTM-like"/>
</dbReference>
<dbReference type="GO" id="GO:0005634">
    <property type="term" value="C:nucleus"/>
    <property type="evidence" value="ECO:0007669"/>
    <property type="project" value="TreeGrafter"/>
</dbReference>
<dbReference type="AlphaFoldDB" id="A0AAE0BZG7"/>
<protein>
    <recommendedName>
        <fullName evidence="2">PTM/DIR17-like Tudor domain-containing protein</fullName>
    </recommendedName>
</protein>
<feature type="domain" description="PTM/DIR17-like Tudor" evidence="2">
    <location>
        <begin position="133"/>
        <end position="178"/>
    </location>
</feature>
<dbReference type="Pfam" id="PF13589">
    <property type="entry name" value="HATPase_c_3"/>
    <property type="match status" value="1"/>
</dbReference>
<dbReference type="Gene3D" id="2.30.30.140">
    <property type="match status" value="2"/>
</dbReference>
<reference evidence="3 4" key="1">
    <citation type="journal article" date="2015" name="Genome Biol. Evol.">
        <title>Comparative Genomics of a Bacterivorous Green Alga Reveals Evolutionary Causalities and Consequences of Phago-Mixotrophic Mode of Nutrition.</title>
        <authorList>
            <person name="Burns J.A."/>
            <person name="Paasch A."/>
            <person name="Narechania A."/>
            <person name="Kim E."/>
        </authorList>
    </citation>
    <scope>NUCLEOTIDE SEQUENCE [LARGE SCALE GENOMIC DNA]</scope>
    <source>
        <strain evidence="3 4">PLY_AMNH</strain>
    </source>
</reference>
<gene>
    <name evidence="3" type="ORF">CYMTET_45819</name>
</gene>
<proteinExistence type="predicted"/>
<dbReference type="Pfam" id="PF21743">
    <property type="entry name" value="PTM_DIR17_Tudor"/>
    <property type="match status" value="1"/>
</dbReference>
<evidence type="ECO:0000256" key="1">
    <source>
        <dbReference type="SAM" id="MobiDB-lite"/>
    </source>
</evidence>
<evidence type="ECO:0000313" key="3">
    <source>
        <dbReference type="EMBL" id="KAK3244572.1"/>
    </source>
</evidence>
<organism evidence="3 4">
    <name type="scientific">Cymbomonas tetramitiformis</name>
    <dbReference type="NCBI Taxonomy" id="36881"/>
    <lineage>
        <taxon>Eukaryota</taxon>
        <taxon>Viridiplantae</taxon>
        <taxon>Chlorophyta</taxon>
        <taxon>Pyramimonadophyceae</taxon>
        <taxon>Pyramimonadales</taxon>
        <taxon>Pyramimonadaceae</taxon>
        <taxon>Cymbomonas</taxon>
    </lineage>
</organism>
<dbReference type="PANTHER" id="PTHR23336">
    <property type="entry name" value="ZINC FINGER CW-TYPE COILED-COIL DOMAIN PROTEIN 3"/>
    <property type="match status" value="1"/>
</dbReference>
<dbReference type="SUPFAM" id="SSF63748">
    <property type="entry name" value="Tudor/PWWP/MBT"/>
    <property type="match status" value="1"/>
</dbReference>
<feature type="region of interest" description="Disordered" evidence="1">
    <location>
        <begin position="239"/>
        <end position="266"/>
    </location>
</feature>
<keyword evidence="4" id="KW-1185">Reference proteome</keyword>
<evidence type="ECO:0000313" key="4">
    <source>
        <dbReference type="Proteomes" id="UP001190700"/>
    </source>
</evidence>
<accession>A0AAE0BZG7</accession>
<dbReference type="Proteomes" id="UP001190700">
    <property type="component" value="Unassembled WGS sequence"/>
</dbReference>
<dbReference type="InterPro" id="IPR036890">
    <property type="entry name" value="HATPase_C_sf"/>
</dbReference>
<evidence type="ECO:0000259" key="2">
    <source>
        <dbReference type="Pfam" id="PF21743"/>
    </source>
</evidence>
<dbReference type="PANTHER" id="PTHR23336:SF76">
    <property type="entry name" value="MORC S5 DOMAIN-CONTAINING PROTEIN"/>
    <property type="match status" value="1"/>
</dbReference>
<dbReference type="CDD" id="cd20401">
    <property type="entry name" value="Tudor_AtPTM-like"/>
    <property type="match status" value="1"/>
</dbReference>